<gene>
    <name evidence="1" type="ORF">LCGC14_2307710</name>
</gene>
<dbReference type="InterPro" id="IPR023476">
    <property type="entry name" value="Pep_tRNA_hydro_II_dom_sf"/>
</dbReference>
<dbReference type="AlphaFoldDB" id="A0A0F9EYV9"/>
<organism evidence="1">
    <name type="scientific">marine sediment metagenome</name>
    <dbReference type="NCBI Taxonomy" id="412755"/>
    <lineage>
        <taxon>unclassified sequences</taxon>
        <taxon>metagenomes</taxon>
        <taxon>ecological metagenomes</taxon>
    </lineage>
</organism>
<proteinExistence type="predicted"/>
<dbReference type="SUPFAM" id="SSF102462">
    <property type="entry name" value="Peptidyl-tRNA hydrolase II"/>
    <property type="match status" value="1"/>
</dbReference>
<dbReference type="EMBL" id="LAZR01032682">
    <property type="protein sequence ID" value="KKL50215.1"/>
    <property type="molecule type" value="Genomic_DNA"/>
</dbReference>
<evidence type="ECO:0000313" key="1">
    <source>
        <dbReference type="EMBL" id="KKL50215.1"/>
    </source>
</evidence>
<name>A0A0F9EYV9_9ZZZZ</name>
<protein>
    <submittedName>
        <fullName evidence="1">Uncharacterized protein</fullName>
    </submittedName>
</protein>
<sequence>MADFIISHHEVAKVWHEQSNYLIILSVPTEYDLQRTAQTLSAANLLFSPFHEPDIDNQLTAIAIEPSDEAKKFCSQFKLAFKKAK</sequence>
<accession>A0A0F9EYV9</accession>
<reference evidence="1" key="1">
    <citation type="journal article" date="2015" name="Nature">
        <title>Complex archaea that bridge the gap between prokaryotes and eukaryotes.</title>
        <authorList>
            <person name="Spang A."/>
            <person name="Saw J.H."/>
            <person name="Jorgensen S.L."/>
            <person name="Zaremba-Niedzwiedzka K."/>
            <person name="Martijn J."/>
            <person name="Lind A.E."/>
            <person name="van Eijk R."/>
            <person name="Schleper C."/>
            <person name="Guy L."/>
            <person name="Ettema T.J."/>
        </authorList>
    </citation>
    <scope>NUCLEOTIDE SEQUENCE</scope>
</reference>
<comment type="caution">
    <text evidence="1">The sequence shown here is derived from an EMBL/GenBank/DDBJ whole genome shotgun (WGS) entry which is preliminary data.</text>
</comment>